<evidence type="ECO:0000313" key="3">
    <source>
        <dbReference type="Proteomes" id="UP000186601"/>
    </source>
</evidence>
<protein>
    <submittedName>
        <fullName evidence="2">Uncharacterized protein</fullName>
    </submittedName>
</protein>
<name>A0A2R6PMY6_9APHY</name>
<proteinExistence type="predicted"/>
<feature type="compositionally biased region" description="Basic and acidic residues" evidence="1">
    <location>
        <begin position="116"/>
        <end position="128"/>
    </location>
</feature>
<dbReference type="EMBL" id="MLYV02000468">
    <property type="protein sequence ID" value="PSR93766.1"/>
    <property type="molecule type" value="Genomic_DNA"/>
</dbReference>
<sequence length="352" mass="39044">MSDTAIRERVVHILSSTLNGCLREMGYFPGILQLLDELRVENANLTERNGKLHIDNVNLSHLVERQKGYIAQMRHVNGDLDPPLVMLPYSMHHDIRRTSNGALSRQGHTASTSALEEAHEAYPPDPRSHTIISIPSAPLPALSGANASDHARPQDPATDPVTTSVSASPVASSTTAYASPELHFPATPKYNPDTTHVSMTTSDSRIASTSARLEVIDLTADEVDEATSYDVKLENRRSVTRDQTPPLNSIDQEGAFLERETRLPDKNADQSVPELVVPMETETPDHLDRALEVAYQIDDNGSLWCKMCKWRFDRGAVRDAPTDFSSTSREERVKHCREEHPVGWTTILKGKK</sequence>
<evidence type="ECO:0000256" key="1">
    <source>
        <dbReference type="SAM" id="MobiDB-lite"/>
    </source>
</evidence>
<accession>A0A2R6PMY6</accession>
<feature type="compositionally biased region" description="Low complexity" evidence="1">
    <location>
        <begin position="157"/>
        <end position="180"/>
    </location>
</feature>
<reference evidence="2 3" key="1">
    <citation type="submission" date="2018-02" db="EMBL/GenBank/DDBJ databases">
        <title>Genome sequence of the basidiomycete white-rot fungus Phlebia centrifuga.</title>
        <authorList>
            <person name="Granchi Z."/>
            <person name="Peng M."/>
            <person name="de Vries R.P."/>
            <person name="Hilden K."/>
            <person name="Makela M.R."/>
            <person name="Grigoriev I."/>
            <person name="Riley R."/>
        </authorList>
    </citation>
    <scope>NUCLEOTIDE SEQUENCE [LARGE SCALE GENOMIC DNA]</scope>
    <source>
        <strain evidence="2 3">FBCC195</strain>
    </source>
</reference>
<feature type="compositionally biased region" description="Polar residues" evidence="1">
    <location>
        <begin position="100"/>
        <end position="114"/>
    </location>
</feature>
<dbReference type="OrthoDB" id="2804719at2759"/>
<feature type="region of interest" description="Disordered" evidence="1">
    <location>
        <begin position="100"/>
        <end position="191"/>
    </location>
</feature>
<dbReference type="STRING" id="98765.A0A2R6PMY6"/>
<organism evidence="2 3">
    <name type="scientific">Hermanssonia centrifuga</name>
    <dbReference type="NCBI Taxonomy" id="98765"/>
    <lineage>
        <taxon>Eukaryota</taxon>
        <taxon>Fungi</taxon>
        <taxon>Dikarya</taxon>
        <taxon>Basidiomycota</taxon>
        <taxon>Agaricomycotina</taxon>
        <taxon>Agaricomycetes</taxon>
        <taxon>Polyporales</taxon>
        <taxon>Meruliaceae</taxon>
        <taxon>Hermanssonia</taxon>
    </lineage>
</organism>
<comment type="caution">
    <text evidence="2">The sequence shown here is derived from an EMBL/GenBank/DDBJ whole genome shotgun (WGS) entry which is preliminary data.</text>
</comment>
<keyword evidence="3" id="KW-1185">Reference proteome</keyword>
<evidence type="ECO:0000313" key="2">
    <source>
        <dbReference type="EMBL" id="PSR93766.1"/>
    </source>
</evidence>
<gene>
    <name evidence="2" type="ORF">PHLCEN_2v4661</name>
</gene>
<dbReference type="AlphaFoldDB" id="A0A2R6PMY6"/>
<dbReference type="Proteomes" id="UP000186601">
    <property type="component" value="Unassembled WGS sequence"/>
</dbReference>